<dbReference type="Pfam" id="PF01418">
    <property type="entry name" value="HTH_6"/>
    <property type="match status" value="1"/>
</dbReference>
<dbReference type="InterPro" id="IPR036388">
    <property type="entry name" value="WH-like_DNA-bd_sf"/>
</dbReference>
<dbReference type="GO" id="GO:1901135">
    <property type="term" value="P:carbohydrate derivative metabolic process"/>
    <property type="evidence" value="ECO:0007669"/>
    <property type="project" value="InterPro"/>
</dbReference>
<keyword evidence="1" id="KW-0805">Transcription regulation</keyword>
<dbReference type="Proteomes" id="UP000050865">
    <property type="component" value="Unassembled WGS sequence"/>
</dbReference>
<dbReference type="AlphaFoldDB" id="A0A0R2FJN3"/>
<dbReference type="Gene3D" id="1.10.10.10">
    <property type="entry name" value="Winged helix-like DNA-binding domain superfamily/Winged helix DNA-binding domain"/>
    <property type="match status" value="1"/>
</dbReference>
<accession>A0A0R2FJN3</accession>
<keyword evidence="2" id="KW-0238">DNA-binding</keyword>
<dbReference type="InterPro" id="IPR001347">
    <property type="entry name" value="SIS_dom"/>
</dbReference>
<evidence type="ECO:0000256" key="1">
    <source>
        <dbReference type="ARBA" id="ARBA00023015"/>
    </source>
</evidence>
<dbReference type="InterPro" id="IPR046348">
    <property type="entry name" value="SIS_dom_sf"/>
</dbReference>
<dbReference type="PANTHER" id="PTHR30514">
    <property type="entry name" value="GLUCOKINASE"/>
    <property type="match status" value="1"/>
</dbReference>
<dbReference type="PANTHER" id="PTHR30514:SF1">
    <property type="entry name" value="HTH-TYPE TRANSCRIPTIONAL REGULATOR HEXR-RELATED"/>
    <property type="match status" value="1"/>
</dbReference>
<dbReference type="EMBL" id="AYZJ01000014">
    <property type="protein sequence ID" value="KRN25303.1"/>
    <property type="molecule type" value="Genomic_DNA"/>
</dbReference>
<evidence type="ECO:0000256" key="2">
    <source>
        <dbReference type="ARBA" id="ARBA00023125"/>
    </source>
</evidence>
<dbReference type="SUPFAM" id="SSF46689">
    <property type="entry name" value="Homeodomain-like"/>
    <property type="match status" value="1"/>
</dbReference>
<comment type="caution">
    <text evidence="6">The sequence shown here is derived from an EMBL/GenBank/DDBJ whole genome shotgun (WGS) entry which is preliminary data.</text>
</comment>
<dbReference type="PATRIC" id="fig|1423730.4.peg.695"/>
<organism evidence="6 7">
    <name type="scientific">Lacticaseibacillus camelliae DSM 22697 = JCM 13995</name>
    <dbReference type="NCBI Taxonomy" id="1423730"/>
    <lineage>
        <taxon>Bacteria</taxon>
        <taxon>Bacillati</taxon>
        <taxon>Bacillota</taxon>
        <taxon>Bacilli</taxon>
        <taxon>Lactobacillales</taxon>
        <taxon>Lactobacillaceae</taxon>
        <taxon>Lacticaseibacillus</taxon>
    </lineage>
</organism>
<feature type="domain" description="HTH rpiR-type" evidence="4">
    <location>
        <begin position="1"/>
        <end position="76"/>
    </location>
</feature>
<evidence type="ECO:0000259" key="5">
    <source>
        <dbReference type="PROSITE" id="PS51464"/>
    </source>
</evidence>
<dbReference type="GO" id="GO:0003677">
    <property type="term" value="F:DNA binding"/>
    <property type="evidence" value="ECO:0007669"/>
    <property type="project" value="UniProtKB-KW"/>
</dbReference>
<evidence type="ECO:0000259" key="4">
    <source>
        <dbReference type="PROSITE" id="PS51071"/>
    </source>
</evidence>
<dbReference type="SUPFAM" id="SSF53697">
    <property type="entry name" value="SIS domain"/>
    <property type="match status" value="1"/>
</dbReference>
<sequence>MINMLFLDHAVDLSDIDLAIYKYVLQNLDKVIYMRIRELAANTHTSTASVQRFCRKFECQGFTEFKIRLKLLQEQTAAKTPATPVDPGMYINFFNRVTTPDFDAHIQAAVQLLKQCELVLFIGVGSSNVMAEYGALYFSSMFHMAVRIEDPVTYPQRYFPKALLDKTCVIALSVSGETPEVISYLSNLSFRDSHTLSITNSAHSTVARLTDVNIATDIAKEHYVEQDVTSQVPCLFILEYLAKILHEQNKAD</sequence>
<dbReference type="InterPro" id="IPR035472">
    <property type="entry name" value="RpiR-like_SIS"/>
</dbReference>
<keyword evidence="7" id="KW-1185">Reference proteome</keyword>
<dbReference type="CDD" id="cd05013">
    <property type="entry name" value="SIS_RpiR"/>
    <property type="match status" value="1"/>
</dbReference>
<dbReference type="PROSITE" id="PS51464">
    <property type="entry name" value="SIS"/>
    <property type="match status" value="1"/>
</dbReference>
<protein>
    <submittedName>
        <fullName evidence="6">Phosphosugar-binding transcriptional regulator, RpiR family protein</fullName>
    </submittedName>
</protein>
<keyword evidence="3" id="KW-0804">Transcription</keyword>
<dbReference type="GO" id="GO:0003700">
    <property type="term" value="F:DNA-binding transcription factor activity"/>
    <property type="evidence" value="ECO:0007669"/>
    <property type="project" value="InterPro"/>
</dbReference>
<dbReference type="InterPro" id="IPR009057">
    <property type="entry name" value="Homeodomain-like_sf"/>
</dbReference>
<evidence type="ECO:0000313" key="6">
    <source>
        <dbReference type="EMBL" id="KRN25303.1"/>
    </source>
</evidence>
<dbReference type="InterPro" id="IPR000281">
    <property type="entry name" value="HTH_RpiR"/>
</dbReference>
<dbReference type="InterPro" id="IPR047640">
    <property type="entry name" value="RpiR-like"/>
</dbReference>
<evidence type="ECO:0000256" key="3">
    <source>
        <dbReference type="ARBA" id="ARBA00023163"/>
    </source>
</evidence>
<feature type="domain" description="SIS" evidence="5">
    <location>
        <begin position="109"/>
        <end position="251"/>
    </location>
</feature>
<proteinExistence type="predicted"/>
<dbReference type="Pfam" id="PF01380">
    <property type="entry name" value="SIS"/>
    <property type="match status" value="1"/>
</dbReference>
<dbReference type="GO" id="GO:0097367">
    <property type="term" value="F:carbohydrate derivative binding"/>
    <property type="evidence" value="ECO:0007669"/>
    <property type="project" value="InterPro"/>
</dbReference>
<dbReference type="PROSITE" id="PS51071">
    <property type="entry name" value="HTH_RPIR"/>
    <property type="match status" value="1"/>
</dbReference>
<name>A0A0R2FJN3_9LACO</name>
<gene>
    <name evidence="6" type="ORF">FC75_GL000665</name>
</gene>
<dbReference type="STRING" id="1423730.FC75_GL000665"/>
<reference evidence="6 7" key="1">
    <citation type="journal article" date="2015" name="Genome Announc.">
        <title>Expanding the biotechnology potential of lactobacilli through comparative genomics of 213 strains and associated genera.</title>
        <authorList>
            <person name="Sun Z."/>
            <person name="Harris H.M."/>
            <person name="McCann A."/>
            <person name="Guo C."/>
            <person name="Argimon S."/>
            <person name="Zhang W."/>
            <person name="Yang X."/>
            <person name="Jeffery I.B."/>
            <person name="Cooney J.C."/>
            <person name="Kagawa T.F."/>
            <person name="Liu W."/>
            <person name="Song Y."/>
            <person name="Salvetti E."/>
            <person name="Wrobel A."/>
            <person name="Rasinkangas P."/>
            <person name="Parkhill J."/>
            <person name="Rea M.C."/>
            <person name="O'Sullivan O."/>
            <person name="Ritari J."/>
            <person name="Douillard F.P."/>
            <person name="Paul Ross R."/>
            <person name="Yang R."/>
            <person name="Briner A.E."/>
            <person name="Felis G.E."/>
            <person name="de Vos W.M."/>
            <person name="Barrangou R."/>
            <person name="Klaenhammer T.R."/>
            <person name="Caufield P.W."/>
            <person name="Cui Y."/>
            <person name="Zhang H."/>
            <person name="O'Toole P.W."/>
        </authorList>
    </citation>
    <scope>NUCLEOTIDE SEQUENCE [LARGE SCALE GENOMIC DNA]</scope>
    <source>
        <strain evidence="6 7">DSM 22697</strain>
    </source>
</reference>
<evidence type="ECO:0000313" key="7">
    <source>
        <dbReference type="Proteomes" id="UP000050865"/>
    </source>
</evidence>
<dbReference type="Gene3D" id="3.40.50.10490">
    <property type="entry name" value="Glucose-6-phosphate isomerase like protein, domain 1"/>
    <property type="match status" value="1"/>
</dbReference>